<feature type="domain" description="Partial AB-hydrolase lipase" evidence="10">
    <location>
        <begin position="341"/>
        <end position="401"/>
    </location>
</feature>
<evidence type="ECO:0000256" key="1">
    <source>
        <dbReference type="ARBA" id="ARBA00004370"/>
    </source>
</evidence>
<reference evidence="11" key="1">
    <citation type="submission" date="2013-07" db="EMBL/GenBank/DDBJ databases">
        <title>The Genome Sequence of Cryptococcus dejecticola CBS10117.</title>
        <authorList>
            <consortium name="The Broad Institute Genome Sequencing Platform"/>
            <person name="Cuomo C."/>
            <person name="Litvintseva A."/>
            <person name="Chen Y."/>
            <person name="Heitman J."/>
            <person name="Sun S."/>
            <person name="Springer D."/>
            <person name="Dromer F."/>
            <person name="Young S.K."/>
            <person name="Zeng Q."/>
            <person name="Gargeya S."/>
            <person name="Fitzgerald M."/>
            <person name="Abouelleil A."/>
            <person name="Alvarado L."/>
            <person name="Berlin A.M."/>
            <person name="Chapman S.B."/>
            <person name="Dewar J."/>
            <person name="Goldberg J."/>
            <person name="Griggs A."/>
            <person name="Gujja S."/>
            <person name="Hansen M."/>
            <person name="Howarth C."/>
            <person name="Imamovic A."/>
            <person name="Larimer J."/>
            <person name="McCowan C."/>
            <person name="Murphy C."/>
            <person name="Pearson M."/>
            <person name="Priest M."/>
            <person name="Roberts A."/>
            <person name="Saif S."/>
            <person name="Shea T."/>
            <person name="Sykes S."/>
            <person name="Wortman J."/>
            <person name="Nusbaum C."/>
            <person name="Birren B."/>
        </authorList>
    </citation>
    <scope>NUCLEOTIDE SEQUENCE [LARGE SCALE GENOMIC DNA]</scope>
    <source>
        <strain evidence="11">CBS 10117</strain>
    </source>
</reference>
<dbReference type="InterPro" id="IPR006693">
    <property type="entry name" value="AB_hydrolase_lipase"/>
</dbReference>
<evidence type="ECO:0000256" key="4">
    <source>
        <dbReference type="ARBA" id="ARBA00023098"/>
    </source>
</evidence>
<evidence type="ECO:0000256" key="8">
    <source>
        <dbReference type="SAM" id="MobiDB-lite"/>
    </source>
</evidence>
<organism evidence="11">
    <name type="scientific">Kwoniella dejecticola CBS 10117</name>
    <dbReference type="NCBI Taxonomy" id="1296121"/>
    <lineage>
        <taxon>Eukaryota</taxon>
        <taxon>Fungi</taxon>
        <taxon>Dikarya</taxon>
        <taxon>Basidiomycota</taxon>
        <taxon>Agaricomycotina</taxon>
        <taxon>Tremellomycetes</taxon>
        <taxon>Tremellales</taxon>
        <taxon>Cryptococcaceae</taxon>
        <taxon>Kwoniella</taxon>
    </lineage>
</organism>
<evidence type="ECO:0000313" key="11">
    <source>
        <dbReference type="EMBL" id="OBR87672.1"/>
    </source>
</evidence>
<dbReference type="EMBL" id="CP144531">
    <property type="protein sequence ID" value="WWC59427.1"/>
    <property type="molecule type" value="Genomic_DNA"/>
</dbReference>
<comment type="catalytic activity">
    <reaction evidence="7">
        <text>a sterol ester + H2O = a sterol + a fatty acid + H(+)</text>
        <dbReference type="Rhea" id="RHEA:10100"/>
        <dbReference type="ChEBI" id="CHEBI:15377"/>
        <dbReference type="ChEBI" id="CHEBI:15378"/>
        <dbReference type="ChEBI" id="CHEBI:15889"/>
        <dbReference type="ChEBI" id="CHEBI:28868"/>
        <dbReference type="ChEBI" id="CHEBI:35915"/>
        <dbReference type="EC" id="3.1.1.13"/>
    </reaction>
</comment>
<dbReference type="GO" id="GO:0004771">
    <property type="term" value="F:sterol ester esterase activity"/>
    <property type="evidence" value="ECO:0007669"/>
    <property type="project" value="UniProtKB-EC"/>
</dbReference>
<evidence type="ECO:0000256" key="2">
    <source>
        <dbReference type="ARBA" id="ARBA00008645"/>
    </source>
</evidence>
<accession>A0A1A6AC80</accession>
<dbReference type="EMBL" id="KI894028">
    <property type="protein sequence ID" value="OBR87672.1"/>
    <property type="molecule type" value="Genomic_DNA"/>
</dbReference>
<name>A0A1A6AC80_9TREE</name>
<feature type="transmembrane region" description="Helical" evidence="9">
    <location>
        <begin position="554"/>
        <end position="575"/>
    </location>
</feature>
<keyword evidence="9" id="KW-1133">Transmembrane helix</keyword>
<evidence type="ECO:0000256" key="7">
    <source>
        <dbReference type="ARBA" id="ARBA00051395"/>
    </source>
</evidence>
<feature type="compositionally biased region" description="Low complexity" evidence="8">
    <location>
        <begin position="99"/>
        <end position="117"/>
    </location>
</feature>
<proteinExistence type="inferred from homology"/>
<dbReference type="GO" id="GO:0016020">
    <property type="term" value="C:membrane"/>
    <property type="evidence" value="ECO:0007669"/>
    <property type="project" value="UniProtKB-SubCell"/>
</dbReference>
<dbReference type="EC" id="3.1.1.13" evidence="6"/>
<keyword evidence="4" id="KW-0443">Lipid metabolism</keyword>
<gene>
    <name evidence="11" type="ORF">I303_01880</name>
    <name evidence="12" type="ORF">I303_101983</name>
</gene>
<evidence type="ECO:0000259" key="10">
    <source>
        <dbReference type="Pfam" id="PF04083"/>
    </source>
</evidence>
<evidence type="ECO:0000256" key="5">
    <source>
        <dbReference type="ARBA" id="ARBA00023136"/>
    </source>
</evidence>
<dbReference type="InterPro" id="IPR029058">
    <property type="entry name" value="AB_hydrolase_fold"/>
</dbReference>
<protein>
    <recommendedName>
        <fullName evidence="6">sterol esterase</fullName>
        <ecNumber evidence="6">3.1.1.13</ecNumber>
    </recommendedName>
</protein>
<dbReference type="SUPFAM" id="SSF53474">
    <property type="entry name" value="alpha/beta-Hydrolases"/>
    <property type="match status" value="1"/>
</dbReference>
<dbReference type="RefSeq" id="XP_018265514.1">
    <property type="nucleotide sequence ID" value="XM_018405233.1"/>
</dbReference>
<feature type="transmembrane region" description="Helical" evidence="9">
    <location>
        <begin position="498"/>
        <end position="517"/>
    </location>
</feature>
<feature type="region of interest" description="Disordered" evidence="8">
    <location>
        <begin position="151"/>
        <end position="230"/>
    </location>
</feature>
<dbReference type="PANTHER" id="PTHR11005">
    <property type="entry name" value="LYSOSOMAL ACID LIPASE-RELATED"/>
    <property type="match status" value="1"/>
</dbReference>
<evidence type="ECO:0000256" key="3">
    <source>
        <dbReference type="ARBA" id="ARBA00022801"/>
    </source>
</evidence>
<comment type="subcellular location">
    <subcellularLocation>
        <location evidence="1">Membrane</location>
    </subcellularLocation>
</comment>
<keyword evidence="5 9" id="KW-0472">Membrane</keyword>
<dbReference type="Gene3D" id="3.40.50.1820">
    <property type="entry name" value="alpha/beta hydrolase"/>
    <property type="match status" value="1"/>
</dbReference>
<keyword evidence="3" id="KW-0378">Hydrolase</keyword>
<dbReference type="FunFam" id="3.40.50.1820:FF:000108">
    <property type="entry name" value="Lipid particle protein"/>
    <property type="match status" value="1"/>
</dbReference>
<dbReference type="OrthoDB" id="9974421at2759"/>
<dbReference type="KEGG" id="kdj:28965579"/>
<dbReference type="Proteomes" id="UP000078595">
    <property type="component" value="Chromosome 2"/>
</dbReference>
<evidence type="ECO:0000313" key="13">
    <source>
        <dbReference type="Proteomes" id="UP000078595"/>
    </source>
</evidence>
<keyword evidence="9" id="KW-0812">Transmembrane</keyword>
<dbReference type="AlphaFoldDB" id="A0A1A6AC80"/>
<feature type="transmembrane region" description="Helical" evidence="9">
    <location>
        <begin position="277"/>
        <end position="300"/>
    </location>
</feature>
<feature type="compositionally biased region" description="Low complexity" evidence="8">
    <location>
        <begin position="216"/>
        <end position="225"/>
    </location>
</feature>
<dbReference type="VEuPathDB" id="FungiDB:I303_01880"/>
<feature type="region of interest" description="Disordered" evidence="8">
    <location>
        <begin position="691"/>
        <end position="725"/>
    </location>
</feature>
<feature type="compositionally biased region" description="Low complexity" evidence="8">
    <location>
        <begin position="18"/>
        <end position="37"/>
    </location>
</feature>
<dbReference type="STRING" id="1296121.A0A1A6AC80"/>
<evidence type="ECO:0000256" key="6">
    <source>
        <dbReference type="ARBA" id="ARBA00039150"/>
    </source>
</evidence>
<dbReference type="Pfam" id="PF04083">
    <property type="entry name" value="Abhydro_lipase"/>
    <property type="match status" value="1"/>
</dbReference>
<sequence>MAGLVPSKLLGVTTSIISPSHSSNNDTPPTSSSSSSPELTEKVRQSLSPHDGAPLTGDPSLIPSKYIVTSSPNHNFNLPSSGKEDPLSPTRGQSSSYNTHPSHLSPTTTTGSSHSSQGPPPIHLTRAPPSTLLDAPARAAMSLPNGITAHAQARAVRGSSEAKTPEYEIDEDGMGYQSQSQSRSSGWNTREENTPLLAPTPVYGNGNGNGSSLKPSLSRSSSTGSTGSGRGILRRIFIDRSTTPSQHLTRPTFPPPSLSTYSPIPHRPLSFWAKINLFINQTISIILSTYFLVFVVLWAFSAEIAKALPKWVWPTKPKQFPWDDEKYWKKQGKKISKDPKDYAKQVGMDIEHQTVETEDGYYLKMHKVIDPKATPRSDGRGGFPVLILHGLFQSSGSFVTSEDRSLAFWLAKNGGYQVYLGNTRGIFDMGHRNFSRNDPRFWDWTIRELAMYDLPALVEHVCQETGYDKIAFIGHSQGNGLAFISLSLGMCPSLGKKLSVFVALAPAVYAGPLTHGFPFTALNKMEWSTWKRFFGVLDFIPLMRWAYDYAPARLFAALGYIMFAFLFGWTDANWLGRRKTKMFRFTPTPVSSASIFWWCGKGGFADRKCTLDDSLDRWFDSRFPPLSIYHGGRDYLVLAEPLIERMERKEKDVKVIKVTKLDKSEHCDFYWAAEAVEWAYLSFMDDIESTRPRYPDEEESNPEGTETNIDGNKSDQKADNPNQKI</sequence>
<feature type="compositionally biased region" description="Polar residues" evidence="8">
    <location>
        <begin position="702"/>
        <end position="711"/>
    </location>
</feature>
<dbReference type="GO" id="GO:0016125">
    <property type="term" value="P:sterol metabolic process"/>
    <property type="evidence" value="ECO:0007669"/>
    <property type="project" value="UniProtKB-ARBA"/>
</dbReference>
<feature type="compositionally biased region" description="Polar residues" evidence="8">
    <location>
        <begin position="67"/>
        <end position="80"/>
    </location>
</feature>
<evidence type="ECO:0000313" key="12">
    <source>
        <dbReference type="EMBL" id="WWC59427.1"/>
    </source>
</evidence>
<evidence type="ECO:0000256" key="9">
    <source>
        <dbReference type="SAM" id="Phobius"/>
    </source>
</evidence>
<reference evidence="12" key="2">
    <citation type="submission" date="2013-07" db="EMBL/GenBank/DDBJ databases">
        <authorList>
            <consortium name="The Broad Institute Genome Sequencing Platform"/>
            <person name="Cuomo C."/>
            <person name="Litvintseva A."/>
            <person name="Chen Y."/>
            <person name="Heitman J."/>
            <person name="Sun S."/>
            <person name="Springer D."/>
            <person name="Dromer F."/>
            <person name="Young S.K."/>
            <person name="Zeng Q."/>
            <person name="Gargeya S."/>
            <person name="Fitzgerald M."/>
            <person name="Abouelleil A."/>
            <person name="Alvarado L."/>
            <person name="Berlin A.M."/>
            <person name="Chapman S.B."/>
            <person name="Dewar J."/>
            <person name="Goldberg J."/>
            <person name="Griggs A."/>
            <person name="Gujja S."/>
            <person name="Hansen M."/>
            <person name="Howarth C."/>
            <person name="Imamovic A."/>
            <person name="Larimer J."/>
            <person name="McCowan C."/>
            <person name="Murphy C."/>
            <person name="Pearson M."/>
            <person name="Priest M."/>
            <person name="Roberts A."/>
            <person name="Saif S."/>
            <person name="Shea T."/>
            <person name="Sykes S."/>
            <person name="Wortman J."/>
            <person name="Nusbaum C."/>
            <person name="Birren B."/>
        </authorList>
    </citation>
    <scope>NUCLEOTIDE SEQUENCE</scope>
    <source>
        <strain evidence="12">CBS 10117</strain>
    </source>
</reference>
<keyword evidence="13" id="KW-1185">Reference proteome</keyword>
<comment type="similarity">
    <text evidence="2">Belongs to the AB hydrolase superfamily.</text>
</comment>
<reference evidence="12" key="3">
    <citation type="submission" date="2024-02" db="EMBL/GenBank/DDBJ databases">
        <title>Comparative genomics of Cryptococcus and Kwoniella reveals pathogenesis evolution and contrasting modes of karyotype evolution via chromosome fusion or intercentromeric recombination.</title>
        <authorList>
            <person name="Coelho M.A."/>
            <person name="David-Palma M."/>
            <person name="Shea T."/>
            <person name="Bowers K."/>
            <person name="McGinley-Smith S."/>
            <person name="Mohammad A.W."/>
            <person name="Gnirke A."/>
            <person name="Yurkov A.M."/>
            <person name="Nowrousian M."/>
            <person name="Sun S."/>
            <person name="Cuomo C.A."/>
            <person name="Heitman J."/>
        </authorList>
    </citation>
    <scope>NUCLEOTIDE SEQUENCE</scope>
    <source>
        <strain evidence="12">CBS 10117</strain>
    </source>
</reference>
<dbReference type="GeneID" id="28965579"/>
<feature type="region of interest" description="Disordered" evidence="8">
    <location>
        <begin position="15"/>
        <end position="129"/>
    </location>
</feature>